<dbReference type="GO" id="GO:0008028">
    <property type="term" value="F:monocarboxylic acid transmembrane transporter activity"/>
    <property type="evidence" value="ECO:0007669"/>
    <property type="project" value="TreeGrafter"/>
</dbReference>
<dbReference type="Proteomes" id="UP000770661">
    <property type="component" value="Unassembled WGS sequence"/>
</dbReference>
<dbReference type="AlphaFoldDB" id="A0A8J4Y988"/>
<evidence type="ECO:0000313" key="4">
    <source>
        <dbReference type="Proteomes" id="UP000770661"/>
    </source>
</evidence>
<evidence type="ECO:0000313" key="3">
    <source>
        <dbReference type="EMBL" id="KAG0723640.1"/>
    </source>
</evidence>
<keyword evidence="2" id="KW-0812">Transmembrane</keyword>
<feature type="transmembrane region" description="Helical" evidence="2">
    <location>
        <begin position="185"/>
        <end position="211"/>
    </location>
</feature>
<evidence type="ECO:0000256" key="2">
    <source>
        <dbReference type="SAM" id="Phobius"/>
    </source>
</evidence>
<reference evidence="3" key="1">
    <citation type="submission" date="2020-07" db="EMBL/GenBank/DDBJ databases">
        <title>The High-quality genome of the commercially important snow crab, Chionoecetes opilio.</title>
        <authorList>
            <person name="Jeong J.-H."/>
            <person name="Ryu S."/>
        </authorList>
    </citation>
    <scope>NUCLEOTIDE SEQUENCE</scope>
    <source>
        <strain evidence="3">MADBK_172401_WGS</strain>
        <tissue evidence="3">Digestive gland</tissue>
    </source>
</reference>
<dbReference type="PANTHER" id="PTHR11360:SF306">
    <property type="entry name" value="RE01051P"/>
    <property type="match status" value="1"/>
</dbReference>
<dbReference type="OrthoDB" id="6349241at2759"/>
<feature type="compositionally biased region" description="Basic and acidic residues" evidence="1">
    <location>
        <begin position="69"/>
        <end position="78"/>
    </location>
</feature>
<comment type="caution">
    <text evidence="3">The sequence shown here is derived from an EMBL/GenBank/DDBJ whole genome shotgun (WGS) entry which is preliminary data.</text>
</comment>
<dbReference type="InterPro" id="IPR050327">
    <property type="entry name" value="Proton-linked_MCT"/>
</dbReference>
<gene>
    <name evidence="3" type="ORF">GWK47_042311</name>
</gene>
<dbReference type="InterPro" id="IPR036259">
    <property type="entry name" value="MFS_trans_sf"/>
</dbReference>
<proteinExistence type="predicted"/>
<keyword evidence="4" id="KW-1185">Reference proteome</keyword>
<organism evidence="3 4">
    <name type="scientific">Chionoecetes opilio</name>
    <name type="common">Atlantic snow crab</name>
    <name type="synonym">Cancer opilio</name>
    <dbReference type="NCBI Taxonomy" id="41210"/>
    <lineage>
        <taxon>Eukaryota</taxon>
        <taxon>Metazoa</taxon>
        <taxon>Ecdysozoa</taxon>
        <taxon>Arthropoda</taxon>
        <taxon>Crustacea</taxon>
        <taxon>Multicrustacea</taxon>
        <taxon>Malacostraca</taxon>
        <taxon>Eumalacostraca</taxon>
        <taxon>Eucarida</taxon>
        <taxon>Decapoda</taxon>
        <taxon>Pleocyemata</taxon>
        <taxon>Brachyura</taxon>
        <taxon>Eubrachyura</taxon>
        <taxon>Majoidea</taxon>
        <taxon>Majidae</taxon>
        <taxon>Chionoecetes</taxon>
    </lineage>
</organism>
<feature type="region of interest" description="Disordered" evidence="1">
    <location>
        <begin position="53"/>
        <end position="81"/>
    </location>
</feature>
<keyword evidence="2" id="KW-0472">Membrane</keyword>
<feature type="transmembrane region" description="Helical" evidence="2">
    <location>
        <begin position="26"/>
        <end position="45"/>
    </location>
</feature>
<feature type="transmembrane region" description="Helical" evidence="2">
    <location>
        <begin position="254"/>
        <end position="280"/>
    </location>
</feature>
<dbReference type="SUPFAM" id="SSF103473">
    <property type="entry name" value="MFS general substrate transporter"/>
    <property type="match status" value="1"/>
</dbReference>
<sequence>MTGGSLGLILMPQLASFLQERYSFRWATFLTGAIILHAPVVTLLLHPVSWHHRAPDQTPQKPLSPPTVNKDDAEKEKSLSQGLIRGSSVPADLLKLGGSLKLEEARPKRLRSGSECQDNFYWLEQRGSVYRLGGSTLMAGSVLTLQDNEVAEERHQEAAKPLNPLRRVWIKFRAQYNLRLMKDPLAVGTALATCLTMTSAVNVFAAIPFVLAEAHYSLQDTAMAMSVAAVVDLFTRMGGAMITDWPKLDVRILYAFGQLIYMTVPYGRLFGLCLWFIYIVTLS</sequence>
<keyword evidence="2" id="KW-1133">Transmembrane helix</keyword>
<dbReference type="PANTHER" id="PTHR11360">
    <property type="entry name" value="MONOCARBOXYLATE TRANSPORTER"/>
    <property type="match status" value="1"/>
</dbReference>
<dbReference type="Gene3D" id="1.20.1250.20">
    <property type="entry name" value="MFS general substrate transporter like domains"/>
    <property type="match status" value="1"/>
</dbReference>
<evidence type="ECO:0000256" key="1">
    <source>
        <dbReference type="SAM" id="MobiDB-lite"/>
    </source>
</evidence>
<evidence type="ECO:0008006" key="5">
    <source>
        <dbReference type="Google" id="ProtNLM"/>
    </source>
</evidence>
<protein>
    <recommendedName>
        <fullName evidence="5">Monocarboxylate transporter</fullName>
    </recommendedName>
</protein>
<name>A0A8J4Y988_CHIOP</name>
<accession>A0A8J4Y988</accession>
<dbReference type="EMBL" id="JACEEZ010007988">
    <property type="protein sequence ID" value="KAG0723640.1"/>
    <property type="molecule type" value="Genomic_DNA"/>
</dbReference>